<evidence type="ECO:0000256" key="11">
    <source>
        <dbReference type="ARBA" id="ARBA00026081"/>
    </source>
</evidence>
<dbReference type="RefSeq" id="WP_180567756.1">
    <property type="nucleotide sequence ID" value="NZ_JACCKB010000007.1"/>
</dbReference>
<dbReference type="AlphaFoldDB" id="A0A853HVE8"/>
<evidence type="ECO:0000313" key="14">
    <source>
        <dbReference type="Proteomes" id="UP000569732"/>
    </source>
</evidence>
<organism evidence="13 14">
    <name type="scientific">Spartinivicinus marinus</name>
    <dbReference type="NCBI Taxonomy" id="2994442"/>
    <lineage>
        <taxon>Bacteria</taxon>
        <taxon>Pseudomonadati</taxon>
        <taxon>Pseudomonadota</taxon>
        <taxon>Gammaproteobacteria</taxon>
        <taxon>Oceanospirillales</taxon>
        <taxon>Zooshikellaceae</taxon>
        <taxon>Spartinivicinus</taxon>
    </lineage>
</organism>
<keyword evidence="7" id="KW-0997">Cell inner membrane</keyword>
<comment type="subcellular location">
    <subcellularLocation>
        <location evidence="2">Cell inner membrane</location>
        <topology evidence="2">Multi-pass membrane protein</topology>
    </subcellularLocation>
</comment>
<comment type="function">
    <text evidence="1">Part of the ABC transporter complex LptBFG involved in the translocation of lipopolysaccharide (LPS) from the inner membrane to the outer membrane.</text>
</comment>
<evidence type="ECO:0000256" key="2">
    <source>
        <dbReference type="ARBA" id="ARBA00004429"/>
    </source>
</evidence>
<keyword evidence="14" id="KW-1185">Reference proteome</keyword>
<evidence type="ECO:0000256" key="5">
    <source>
        <dbReference type="ARBA" id="ARBA00022448"/>
    </source>
</evidence>
<evidence type="ECO:0000256" key="9">
    <source>
        <dbReference type="ARBA" id="ARBA00022989"/>
    </source>
</evidence>
<keyword evidence="6" id="KW-1003">Cell membrane</keyword>
<evidence type="ECO:0000256" key="6">
    <source>
        <dbReference type="ARBA" id="ARBA00022475"/>
    </source>
</evidence>
<dbReference type="InterPro" id="IPR005495">
    <property type="entry name" value="LptG/LptF_permease"/>
</dbReference>
<evidence type="ECO:0000256" key="1">
    <source>
        <dbReference type="ARBA" id="ARBA00002265"/>
    </source>
</evidence>
<protein>
    <recommendedName>
        <fullName evidence="4">Lipopolysaccharide export system permease protein LptF</fullName>
    </recommendedName>
</protein>
<keyword evidence="10 12" id="KW-0472">Membrane</keyword>
<dbReference type="Pfam" id="PF03739">
    <property type="entry name" value="LptF_LptG"/>
    <property type="match status" value="1"/>
</dbReference>
<gene>
    <name evidence="13" type="primary">lptF</name>
    <name evidence="13" type="ORF">H0A36_06870</name>
</gene>
<dbReference type="GO" id="GO:0043190">
    <property type="term" value="C:ATP-binding cassette (ABC) transporter complex"/>
    <property type="evidence" value="ECO:0007669"/>
    <property type="project" value="InterPro"/>
</dbReference>
<dbReference type="EMBL" id="JACCKB010000007">
    <property type="protein sequence ID" value="NYZ65730.1"/>
    <property type="molecule type" value="Genomic_DNA"/>
</dbReference>
<feature type="transmembrane region" description="Helical" evidence="12">
    <location>
        <begin position="6"/>
        <end position="27"/>
    </location>
</feature>
<accession>A0A853HVE8</accession>
<feature type="transmembrane region" description="Helical" evidence="12">
    <location>
        <begin position="62"/>
        <end position="81"/>
    </location>
</feature>
<evidence type="ECO:0000256" key="8">
    <source>
        <dbReference type="ARBA" id="ARBA00022692"/>
    </source>
</evidence>
<comment type="similarity">
    <text evidence="3">Belongs to the LptF/LptG family.</text>
</comment>
<feature type="transmembrane region" description="Helical" evidence="12">
    <location>
        <begin position="300"/>
        <end position="320"/>
    </location>
</feature>
<evidence type="ECO:0000256" key="12">
    <source>
        <dbReference type="SAM" id="Phobius"/>
    </source>
</evidence>
<proteinExistence type="inferred from homology"/>
<dbReference type="GO" id="GO:0055085">
    <property type="term" value="P:transmembrane transport"/>
    <property type="evidence" value="ECO:0007669"/>
    <property type="project" value="InterPro"/>
</dbReference>
<reference evidence="13 14" key="1">
    <citation type="submission" date="2020-07" db="EMBL/GenBank/DDBJ databases">
        <title>Endozoicomonas sp. nov., isolated from sediment.</title>
        <authorList>
            <person name="Gu T."/>
        </authorList>
    </citation>
    <scope>NUCLEOTIDE SEQUENCE [LARGE SCALE GENOMIC DNA]</scope>
    <source>
        <strain evidence="13 14">SM1973</strain>
    </source>
</reference>
<evidence type="ECO:0000256" key="10">
    <source>
        <dbReference type="ARBA" id="ARBA00023136"/>
    </source>
</evidence>
<comment type="caution">
    <text evidence="13">The sequence shown here is derived from an EMBL/GenBank/DDBJ whole genome shotgun (WGS) entry which is preliminary data.</text>
</comment>
<dbReference type="GO" id="GO:0015920">
    <property type="term" value="P:lipopolysaccharide transport"/>
    <property type="evidence" value="ECO:0007669"/>
    <property type="project" value="TreeGrafter"/>
</dbReference>
<dbReference type="PANTHER" id="PTHR33529">
    <property type="entry name" value="SLR0882 PROTEIN-RELATED"/>
    <property type="match status" value="1"/>
</dbReference>
<feature type="transmembrane region" description="Helical" evidence="12">
    <location>
        <begin position="270"/>
        <end position="288"/>
    </location>
</feature>
<name>A0A853HVE8_9GAMM</name>
<evidence type="ECO:0000256" key="3">
    <source>
        <dbReference type="ARBA" id="ARBA00007725"/>
    </source>
</evidence>
<keyword evidence="9 12" id="KW-1133">Transmembrane helix</keyword>
<dbReference type="Proteomes" id="UP000569732">
    <property type="component" value="Unassembled WGS sequence"/>
</dbReference>
<evidence type="ECO:0000313" key="13">
    <source>
        <dbReference type="EMBL" id="NYZ65730.1"/>
    </source>
</evidence>
<feature type="transmembrane region" description="Helical" evidence="12">
    <location>
        <begin position="102"/>
        <end position="125"/>
    </location>
</feature>
<dbReference type="NCBIfam" id="TIGR04407">
    <property type="entry name" value="LptF_YjgP"/>
    <property type="match status" value="1"/>
</dbReference>
<feature type="transmembrane region" description="Helical" evidence="12">
    <location>
        <begin position="332"/>
        <end position="350"/>
    </location>
</feature>
<dbReference type="InterPro" id="IPR030922">
    <property type="entry name" value="LptF"/>
</dbReference>
<evidence type="ECO:0000256" key="7">
    <source>
        <dbReference type="ARBA" id="ARBA00022519"/>
    </source>
</evidence>
<keyword evidence="8 12" id="KW-0812">Transmembrane</keyword>
<keyword evidence="5" id="KW-0813">Transport</keyword>
<comment type="subunit">
    <text evidence="11">Component of the lipopolysaccharide transport and assembly complex. The LptBFG transporter is composed of two ATP-binding proteins (LptB) and two transmembrane proteins (LptF and LptG).</text>
</comment>
<evidence type="ECO:0000256" key="4">
    <source>
        <dbReference type="ARBA" id="ARBA00014213"/>
    </source>
</evidence>
<sequence>MIIFRYLAREVFTAMLAVSGVLLLIIMSGRFNKYLAQAASGQLSADFLFVIMGYRLPEFLELIIPLGLFIGILLAYGRLYIESEMTVLTACGVSQKNILMQTLAPATVVACIVALLGLLITPWGAKNVEEIFAKQDALTEFETLAPGRFQEQENAGRVTYTERLSEDRLQMGDVFISQKNEAIGKRGITLLLADGGVQHVEPQTGARYLILNKGYRYDGTPGQADFRITEYDTYGIKMPESKASKEADKVKAIATTDLIGSSELSHIAELQWRLSLPILVFIVVLLAVPLSKVNPRQGRYLKLLPAILTYLVYLALLIGAKGAVEDGKIPPAGLWGVHGLFLLVAMLILAHEPFQMKRRQQKHLKQTVVASEVAEHE</sequence>
<dbReference type="PANTHER" id="PTHR33529:SF7">
    <property type="entry name" value="LIPOPOLYSACCHARIDE EXPORT SYSTEM PERMEASE PROTEIN LPTF"/>
    <property type="match status" value="1"/>
</dbReference>